<evidence type="ECO:0000256" key="1">
    <source>
        <dbReference type="ARBA" id="ARBA00023054"/>
    </source>
</evidence>
<accession>A0ABS2DTV1</accession>
<dbReference type="Proteomes" id="UP000715095">
    <property type="component" value="Unassembled WGS sequence"/>
</dbReference>
<protein>
    <submittedName>
        <fullName evidence="5">Nucleoid occlusion factor SlmA</fullName>
    </submittedName>
</protein>
<dbReference type="InterPro" id="IPR050109">
    <property type="entry name" value="HTH-type_TetR-like_transc_reg"/>
</dbReference>
<dbReference type="Pfam" id="PF00440">
    <property type="entry name" value="TetR_N"/>
    <property type="match status" value="1"/>
</dbReference>
<dbReference type="PROSITE" id="PS50977">
    <property type="entry name" value="HTH_TETR_2"/>
    <property type="match status" value="1"/>
</dbReference>
<keyword evidence="6" id="KW-1185">Reference proteome</keyword>
<dbReference type="InterPro" id="IPR036271">
    <property type="entry name" value="Tet_transcr_reg_TetR-rel_C_sf"/>
</dbReference>
<evidence type="ECO:0000256" key="2">
    <source>
        <dbReference type="ARBA" id="ARBA00023125"/>
    </source>
</evidence>
<feature type="domain" description="HTH tetR-type" evidence="4">
    <location>
        <begin position="33"/>
        <end position="93"/>
    </location>
</feature>
<dbReference type="InterPro" id="IPR054580">
    <property type="entry name" value="SlmA-like_C"/>
</dbReference>
<proteinExistence type="predicted"/>
<dbReference type="Pfam" id="PF22276">
    <property type="entry name" value="SlmA-like_C"/>
    <property type="match status" value="1"/>
</dbReference>
<dbReference type="RefSeq" id="WP_205103943.1">
    <property type="nucleotide sequence ID" value="NZ_JACJJC010000017.1"/>
</dbReference>
<evidence type="ECO:0000256" key="3">
    <source>
        <dbReference type="PROSITE-ProRule" id="PRU00335"/>
    </source>
</evidence>
<gene>
    <name evidence="5" type="primary">slmA</name>
    <name evidence="5" type="ORF">H6A60_09515</name>
</gene>
<evidence type="ECO:0000313" key="6">
    <source>
        <dbReference type="Proteomes" id="UP000715095"/>
    </source>
</evidence>
<dbReference type="SUPFAM" id="SSF46689">
    <property type="entry name" value="Homeodomain-like"/>
    <property type="match status" value="1"/>
</dbReference>
<organism evidence="5 6">
    <name type="scientific">Sutterella massiliensis</name>
    <dbReference type="NCBI Taxonomy" id="1816689"/>
    <lineage>
        <taxon>Bacteria</taxon>
        <taxon>Pseudomonadati</taxon>
        <taxon>Pseudomonadota</taxon>
        <taxon>Betaproteobacteria</taxon>
        <taxon>Burkholderiales</taxon>
        <taxon>Sutterellaceae</taxon>
        <taxon>Sutterella</taxon>
    </lineage>
</organism>
<dbReference type="NCBIfam" id="NF007015">
    <property type="entry name" value="PRK09480.1"/>
    <property type="match status" value="1"/>
</dbReference>
<evidence type="ECO:0000313" key="5">
    <source>
        <dbReference type="EMBL" id="MBM6704719.1"/>
    </source>
</evidence>
<dbReference type="PANTHER" id="PTHR30055:SF183">
    <property type="entry name" value="NUCLEOID OCCLUSION FACTOR SLMA"/>
    <property type="match status" value="1"/>
</dbReference>
<name>A0ABS2DTV1_9BURK</name>
<evidence type="ECO:0000259" key="4">
    <source>
        <dbReference type="PROSITE" id="PS50977"/>
    </source>
</evidence>
<keyword evidence="2 3" id="KW-0238">DNA-binding</keyword>
<dbReference type="EMBL" id="JACJJC010000017">
    <property type="protein sequence ID" value="MBM6704719.1"/>
    <property type="molecule type" value="Genomic_DNA"/>
</dbReference>
<dbReference type="PANTHER" id="PTHR30055">
    <property type="entry name" value="HTH-TYPE TRANSCRIPTIONAL REGULATOR RUTR"/>
    <property type="match status" value="1"/>
</dbReference>
<comment type="caution">
    <text evidence="5">The sequence shown here is derived from an EMBL/GenBank/DDBJ whole genome shotgun (WGS) entry which is preliminary data.</text>
</comment>
<feature type="DNA-binding region" description="H-T-H motif" evidence="3">
    <location>
        <begin position="56"/>
        <end position="75"/>
    </location>
</feature>
<keyword evidence="1" id="KW-0175">Coiled coil</keyword>
<sequence length="219" mass="24613">MTDSITVETKPIASEPASHTPIIRVPRQRRVRRDRRTDILQTLAVLLEDPHCDRITTAQIAKKLDLSEAALYRSFSSKGAMFDGLIEFIESSLLDLFAQIRADEKLTNVAKIQVMTSVMLDFADANRGLTRVMTGQVLMKEDPKLTERMTRVIESLETGLRQAYREAVLAGELPADFNSSARASLVMNWVTGRWLRFVLTGFKTRPNGVSPVTLEPFFA</sequence>
<dbReference type="InterPro" id="IPR001647">
    <property type="entry name" value="HTH_TetR"/>
</dbReference>
<reference evidence="5 6" key="1">
    <citation type="journal article" date="2021" name="Sci. Rep.">
        <title>The distribution of antibiotic resistance genes in chicken gut microbiota commensals.</title>
        <authorList>
            <person name="Juricova H."/>
            <person name="Matiasovicova J."/>
            <person name="Kubasova T."/>
            <person name="Cejkova D."/>
            <person name="Rychlik I."/>
        </authorList>
    </citation>
    <scope>NUCLEOTIDE SEQUENCE [LARGE SCALE GENOMIC DNA]</scope>
    <source>
        <strain evidence="5 6">An829</strain>
    </source>
</reference>
<dbReference type="Gene3D" id="1.10.357.10">
    <property type="entry name" value="Tetracycline Repressor, domain 2"/>
    <property type="match status" value="1"/>
</dbReference>
<dbReference type="SUPFAM" id="SSF48498">
    <property type="entry name" value="Tetracyclin repressor-like, C-terminal domain"/>
    <property type="match status" value="1"/>
</dbReference>
<dbReference type="InterPro" id="IPR009057">
    <property type="entry name" value="Homeodomain-like_sf"/>
</dbReference>